<feature type="domain" description="Solute-binding protein family 5" evidence="2">
    <location>
        <begin position="115"/>
        <end position="487"/>
    </location>
</feature>
<proteinExistence type="predicted"/>
<dbReference type="EMBL" id="BOML01000071">
    <property type="protein sequence ID" value="GIE07060.1"/>
    <property type="molecule type" value="Genomic_DNA"/>
</dbReference>
<keyword evidence="1" id="KW-0732">Signal</keyword>
<dbReference type="SUPFAM" id="SSF53850">
    <property type="entry name" value="Periplasmic binding protein-like II"/>
    <property type="match status" value="1"/>
</dbReference>
<gene>
    <name evidence="3" type="ORF">Adu01nite_84100</name>
</gene>
<dbReference type="InterPro" id="IPR030678">
    <property type="entry name" value="Peptide/Ni-bd"/>
</dbReference>
<dbReference type="PANTHER" id="PTHR30290">
    <property type="entry name" value="PERIPLASMIC BINDING COMPONENT OF ABC TRANSPORTER"/>
    <property type="match status" value="1"/>
</dbReference>
<accession>A0ABQ3ZB55</accession>
<name>A0ABQ3ZB55_9ACTN</name>
<dbReference type="InterPro" id="IPR000914">
    <property type="entry name" value="SBP_5_dom"/>
</dbReference>
<feature type="chain" id="PRO_5046062878" description="Solute-binding protein family 5 domain-containing protein" evidence="1">
    <location>
        <begin position="21"/>
        <end position="579"/>
    </location>
</feature>
<dbReference type="Proteomes" id="UP000637628">
    <property type="component" value="Unassembled WGS sequence"/>
</dbReference>
<dbReference type="Gene3D" id="3.40.190.10">
    <property type="entry name" value="Periplasmic binding protein-like II"/>
    <property type="match status" value="1"/>
</dbReference>
<keyword evidence="4" id="KW-1185">Reference proteome</keyword>
<evidence type="ECO:0000313" key="3">
    <source>
        <dbReference type="EMBL" id="GIE07060.1"/>
    </source>
</evidence>
<evidence type="ECO:0000259" key="2">
    <source>
        <dbReference type="Pfam" id="PF00496"/>
    </source>
</evidence>
<dbReference type="PROSITE" id="PS51257">
    <property type="entry name" value="PROKAR_LIPOPROTEIN"/>
    <property type="match status" value="1"/>
</dbReference>
<dbReference type="Pfam" id="PF00496">
    <property type="entry name" value="SBP_bac_5"/>
    <property type="match status" value="1"/>
</dbReference>
<dbReference type="Gene3D" id="3.90.76.10">
    <property type="entry name" value="Dipeptide-binding Protein, Domain 1"/>
    <property type="match status" value="1"/>
</dbReference>
<sequence length="579" mass="62551">MTTRSTGALRLIAIATASMLAITACSGGSETPTEELLGFDSCTKTPLTCNTGETKAGGSIVYYEEQDIATWNTVGADGGHYATSVMLGGLVQNVYYGAPDYKAGLNTDLVVEEPKVTSTSPQTVVYKLKPEAVWSDGTPITADDFNYAFRARNTKDCPDCGTSSSSGYDVLQSVTGSDNGKTVTAVFQAGKTYPDWKSLFGELYPAHIAKAAGDNGTPAGLLKSWDAFGKTQPTWSGGPYMIESYQEGQQLVEVPNPKWWGKKQSLDKIIFKIVTDQSSFVPALQNGEINAGDPQPNIDMVTQVQNLQGFNQKLSGGLSWEHIDANLQNKFLKDKALREAIFKAIDVQGIINRTVGTFWKDAKPLGNHNFIPQSPYYKDVVSETGAGKADIEGAKKVLTDAGYTGVGSALKTPGGEAVTLRFRHTEGNVNRAATAELVQATLKQLGITMTIQTTNTLGKTLDSGDFDLIVYAWVNTPFFFQGAQQLWGKASDSNYGHWVNEQADTVLNQGVQEGLDEAKGADLLNQADALMAKDYYVLPLFQRPNFMVAKADYLNIRPNSTSTGPTFNTEEWGLKATAN</sequence>
<dbReference type="PANTHER" id="PTHR30290:SF65">
    <property type="entry name" value="MONOACYL PHOSPHATIDYLINOSITOL TETRAMANNOSIDE-BINDING PROTEIN LPQW-RELATED"/>
    <property type="match status" value="1"/>
</dbReference>
<dbReference type="CDD" id="cd08501">
    <property type="entry name" value="PBP2_Lpqw"/>
    <property type="match status" value="1"/>
</dbReference>
<protein>
    <recommendedName>
        <fullName evidence="2">Solute-binding protein family 5 domain-containing protein</fullName>
    </recommendedName>
</protein>
<dbReference type="InterPro" id="IPR039424">
    <property type="entry name" value="SBP_5"/>
</dbReference>
<feature type="signal peptide" evidence="1">
    <location>
        <begin position="1"/>
        <end position="20"/>
    </location>
</feature>
<dbReference type="RefSeq" id="WP_203734902.1">
    <property type="nucleotide sequence ID" value="NZ_BAAATX010000028.1"/>
</dbReference>
<reference evidence="3 4" key="1">
    <citation type="submission" date="2021-01" db="EMBL/GenBank/DDBJ databases">
        <title>Whole genome shotgun sequence of Actinoplanes durhamensis NBRC 14914.</title>
        <authorList>
            <person name="Komaki H."/>
            <person name="Tamura T."/>
        </authorList>
    </citation>
    <scope>NUCLEOTIDE SEQUENCE [LARGE SCALE GENOMIC DNA]</scope>
    <source>
        <strain evidence="3 4">NBRC 14914</strain>
    </source>
</reference>
<dbReference type="PIRSF" id="PIRSF002741">
    <property type="entry name" value="MppA"/>
    <property type="match status" value="1"/>
</dbReference>
<dbReference type="Gene3D" id="3.10.105.10">
    <property type="entry name" value="Dipeptide-binding Protein, Domain 3"/>
    <property type="match status" value="1"/>
</dbReference>
<evidence type="ECO:0000313" key="4">
    <source>
        <dbReference type="Proteomes" id="UP000637628"/>
    </source>
</evidence>
<comment type="caution">
    <text evidence="3">The sequence shown here is derived from an EMBL/GenBank/DDBJ whole genome shotgun (WGS) entry which is preliminary data.</text>
</comment>
<evidence type="ECO:0000256" key="1">
    <source>
        <dbReference type="SAM" id="SignalP"/>
    </source>
</evidence>
<organism evidence="3 4">
    <name type="scientific">Paractinoplanes durhamensis</name>
    <dbReference type="NCBI Taxonomy" id="113563"/>
    <lineage>
        <taxon>Bacteria</taxon>
        <taxon>Bacillati</taxon>
        <taxon>Actinomycetota</taxon>
        <taxon>Actinomycetes</taxon>
        <taxon>Micromonosporales</taxon>
        <taxon>Micromonosporaceae</taxon>
        <taxon>Paractinoplanes</taxon>
    </lineage>
</organism>